<dbReference type="PATRIC" id="fig|1121451.3.peg.20"/>
<dbReference type="Proteomes" id="UP000010808">
    <property type="component" value="Chromosome"/>
</dbReference>
<dbReference type="RefSeq" id="WP_015334618.1">
    <property type="nucleotide sequence ID" value="NC_020055.1"/>
</dbReference>
<accession>L0R5Q1</accession>
<dbReference type="KEGG" id="dhy:DESAM_10027"/>
<organism evidence="1 2">
    <name type="scientific">Maridesulfovibrio hydrothermalis AM13 = DSM 14728</name>
    <dbReference type="NCBI Taxonomy" id="1121451"/>
    <lineage>
        <taxon>Bacteria</taxon>
        <taxon>Pseudomonadati</taxon>
        <taxon>Thermodesulfobacteriota</taxon>
        <taxon>Desulfovibrionia</taxon>
        <taxon>Desulfovibrionales</taxon>
        <taxon>Desulfovibrionaceae</taxon>
        <taxon>Maridesulfovibrio</taxon>
    </lineage>
</organism>
<sequence length="262" mass="30189">MEKTPLFTEKEYSDTFKLLVVLIMGVALETNLAARCCRFATILAIFPAGFFLEGRSRIKKKKAQQNKALQDQPITCTNILPALPKEQNLLRRYLLLSTMFLILLQYDLKGKKIQTKPEAEIITKPRKQQSTIAIPLPCSANSRVKPSRVDKWERDKDLKNHYEIALDKILAWEKSVNEPVRTHKEALIHASRKFFSSYFIYGVPTVSREMFFKNVSDYMKKTPSIKFIEKRAAEAWQYLPVDLKLHGGTTAKSQNKERPKAP</sequence>
<protein>
    <submittedName>
        <fullName evidence="1">Uncharacterized protein</fullName>
    </submittedName>
</protein>
<dbReference type="OrthoDB" id="5451150at2"/>
<keyword evidence="2" id="KW-1185">Reference proteome</keyword>
<dbReference type="STRING" id="1121451.DESAM_10027"/>
<proteinExistence type="predicted"/>
<reference evidence="1 2" key="1">
    <citation type="submission" date="2012-10" db="EMBL/GenBank/DDBJ databases">
        <authorList>
            <person name="Genoscope - CEA"/>
        </authorList>
    </citation>
    <scope>NUCLEOTIDE SEQUENCE [LARGE SCALE GENOMIC DNA]</scope>
    <source>
        <strain evidence="2">AM13 / DSM 14728</strain>
    </source>
</reference>
<evidence type="ECO:0000313" key="1">
    <source>
        <dbReference type="EMBL" id="CCO22008.1"/>
    </source>
</evidence>
<dbReference type="AlphaFoldDB" id="L0R5Q1"/>
<evidence type="ECO:0000313" key="2">
    <source>
        <dbReference type="Proteomes" id="UP000010808"/>
    </source>
</evidence>
<name>L0R5Q1_9BACT</name>
<dbReference type="EMBL" id="FO203522">
    <property type="protein sequence ID" value="CCO22008.1"/>
    <property type="molecule type" value="Genomic_DNA"/>
</dbReference>
<dbReference type="HOGENOM" id="CLU_1060614_0_0_7"/>
<gene>
    <name evidence="1" type="ORF">DESAM_10027</name>
</gene>